<dbReference type="AlphaFoldDB" id="A0A7K3WDS3"/>
<keyword evidence="1" id="KW-1133">Transmembrane helix</keyword>
<reference evidence="2 3" key="1">
    <citation type="submission" date="2020-02" db="EMBL/GenBank/DDBJ databases">
        <title>The whole genome sequence of CPCC 205119.</title>
        <authorList>
            <person name="Jiang Z."/>
        </authorList>
    </citation>
    <scope>NUCLEOTIDE SEQUENCE [LARGE SCALE GENOMIC DNA]</scope>
    <source>
        <strain evidence="2 3">CPCC 205119</strain>
    </source>
</reference>
<sequence>MNPDPWPAMPPEPSPVMADGHDRVSPWGTIGTFAGIHICYLLAKAAVHALTRDYGAPCRSAPCFSDPFPVFFLGFVLSLLVELPPTLAMTVVVHRLSSGSFRLPKRMLLVRAVALCAVGAGAWSLIGQLGSTA</sequence>
<keyword evidence="3" id="KW-1185">Reference proteome</keyword>
<feature type="transmembrane region" description="Helical" evidence="1">
    <location>
        <begin position="108"/>
        <end position="126"/>
    </location>
</feature>
<dbReference type="RefSeq" id="WP_152731047.1">
    <property type="nucleotide sequence ID" value="NZ_JAABOZ010000001.1"/>
</dbReference>
<protein>
    <submittedName>
        <fullName evidence="2">Uncharacterized protein</fullName>
    </submittedName>
</protein>
<keyword evidence="1" id="KW-0472">Membrane</keyword>
<evidence type="ECO:0000313" key="2">
    <source>
        <dbReference type="EMBL" id="NEL54631.1"/>
    </source>
</evidence>
<accession>A0A7K3WDS3</accession>
<evidence type="ECO:0000256" key="1">
    <source>
        <dbReference type="SAM" id="Phobius"/>
    </source>
</evidence>
<name>A0A7K3WDS3_9ACTN</name>
<proteinExistence type="predicted"/>
<keyword evidence="1" id="KW-0812">Transmembrane</keyword>
<feature type="transmembrane region" description="Helical" evidence="1">
    <location>
        <begin position="70"/>
        <end position="96"/>
    </location>
</feature>
<dbReference type="EMBL" id="JAAGWK010000015">
    <property type="protein sequence ID" value="NEL54631.1"/>
    <property type="molecule type" value="Genomic_DNA"/>
</dbReference>
<gene>
    <name evidence="2" type="ORF">G1H19_11525</name>
</gene>
<evidence type="ECO:0000313" key="3">
    <source>
        <dbReference type="Proteomes" id="UP000470470"/>
    </source>
</evidence>
<organism evidence="2 3">
    <name type="scientific">Goekera deserti</name>
    <dbReference type="NCBI Taxonomy" id="2497753"/>
    <lineage>
        <taxon>Bacteria</taxon>
        <taxon>Bacillati</taxon>
        <taxon>Actinomycetota</taxon>
        <taxon>Actinomycetes</taxon>
        <taxon>Geodermatophilales</taxon>
        <taxon>Geodermatophilaceae</taxon>
        <taxon>Goekera</taxon>
    </lineage>
</organism>
<comment type="caution">
    <text evidence="2">The sequence shown here is derived from an EMBL/GenBank/DDBJ whole genome shotgun (WGS) entry which is preliminary data.</text>
</comment>
<dbReference type="Proteomes" id="UP000470470">
    <property type="component" value="Unassembled WGS sequence"/>
</dbReference>